<feature type="non-terminal residue" evidence="1">
    <location>
        <position position="245"/>
    </location>
</feature>
<reference evidence="1" key="1">
    <citation type="journal article" date="2014" name="Front. Microbiol.">
        <title>High frequency of phylogenetically diverse reductive dehalogenase-homologous genes in deep subseafloor sedimentary metagenomes.</title>
        <authorList>
            <person name="Kawai M."/>
            <person name="Futagami T."/>
            <person name="Toyoda A."/>
            <person name="Takaki Y."/>
            <person name="Nishi S."/>
            <person name="Hori S."/>
            <person name="Arai W."/>
            <person name="Tsubouchi T."/>
            <person name="Morono Y."/>
            <person name="Uchiyama I."/>
            <person name="Ito T."/>
            <person name="Fujiyama A."/>
            <person name="Inagaki F."/>
            <person name="Takami H."/>
        </authorList>
    </citation>
    <scope>NUCLEOTIDE SEQUENCE</scope>
    <source>
        <strain evidence="1">Expedition CK06-06</strain>
    </source>
</reference>
<evidence type="ECO:0000313" key="1">
    <source>
        <dbReference type="EMBL" id="GAH83767.1"/>
    </source>
</evidence>
<accession>X1IPY5</accession>
<dbReference type="AlphaFoldDB" id="X1IPY5"/>
<organism evidence="1">
    <name type="scientific">marine sediment metagenome</name>
    <dbReference type="NCBI Taxonomy" id="412755"/>
    <lineage>
        <taxon>unclassified sequences</taxon>
        <taxon>metagenomes</taxon>
        <taxon>ecological metagenomes</taxon>
    </lineage>
</organism>
<dbReference type="EMBL" id="BARU01038354">
    <property type="protein sequence ID" value="GAH83767.1"/>
    <property type="molecule type" value="Genomic_DNA"/>
</dbReference>
<proteinExistence type="predicted"/>
<comment type="caution">
    <text evidence="1">The sequence shown here is derived from an EMBL/GenBank/DDBJ whole genome shotgun (WGS) entry which is preliminary data.</text>
</comment>
<gene>
    <name evidence="1" type="ORF">S03H2_59635</name>
</gene>
<sequence>YETEVAARNHPAIIHAAGNIYLIAYYGSGGSWVKSFSIAANGTISKTFPGTFLITNTQNRYFNIIHVSGTVYAVISQYATSIGYMETFSCDAAGNLAEIAQAQMSVGAAFEYNSIIQLYPDYFVMCYRHTTTGRIAVARVTGLGAITRTDEQAFHTHTDFIGFCRCQKVSDGIIAVAFGEIETGGYIQTIAINALGVVTNLSVDSYKFETTDVTVRDLISFGANWFAVIYIDDDGYGIIKSFHIA</sequence>
<feature type="non-terminal residue" evidence="1">
    <location>
        <position position="1"/>
    </location>
</feature>
<name>X1IPY5_9ZZZZ</name>
<protein>
    <submittedName>
        <fullName evidence="1">Uncharacterized protein</fullName>
    </submittedName>
</protein>